<evidence type="ECO:0000313" key="7">
    <source>
        <dbReference type="Proteomes" id="UP000000322"/>
    </source>
</evidence>
<dbReference type="InterPro" id="IPR002772">
    <property type="entry name" value="Glyco_hydro_3_C"/>
</dbReference>
<gene>
    <name evidence="6" type="ordered locus">Sked_02290</name>
</gene>
<dbReference type="InterPro" id="IPR013783">
    <property type="entry name" value="Ig-like_fold"/>
</dbReference>
<dbReference type="PANTHER" id="PTHR42715:SF10">
    <property type="entry name" value="BETA-GLUCOSIDASE"/>
    <property type="match status" value="1"/>
</dbReference>
<protein>
    <recommendedName>
        <fullName evidence="4">Exo-alpha-(1-&gt;6)-L-arabinopyranosidase</fullName>
    </recommendedName>
</protein>
<keyword evidence="7" id="KW-1185">Reference proteome</keyword>
<comment type="function">
    <text evidence="3">Catalyzes the hydrolysis of a non-reducing terminal alpha-L-arabinopyranosidic linkage in ginsenoside Rb2 (alpha-L-arabinopyranosyl-(1-&gt;6)-alpha-D-glucopyranosyl) to release alpha-D-glucopyranosyl (Rd). It is not able to hydrolyze alpha-L-arabinofuranosyl-(1-&gt;6)-alpha-D-glucopyranosyl (Rc).</text>
</comment>
<organism evidence="6 7">
    <name type="scientific">Sanguibacter keddieii (strain ATCC 51767 / DSM 10542 / NCFB 3025 / ST-74)</name>
    <dbReference type="NCBI Taxonomy" id="446469"/>
    <lineage>
        <taxon>Bacteria</taxon>
        <taxon>Bacillati</taxon>
        <taxon>Actinomycetota</taxon>
        <taxon>Actinomycetes</taxon>
        <taxon>Micrococcales</taxon>
        <taxon>Sanguibacteraceae</taxon>
        <taxon>Sanguibacter</taxon>
    </lineage>
</organism>
<evidence type="ECO:0000256" key="4">
    <source>
        <dbReference type="ARBA" id="ARBA00074219"/>
    </source>
</evidence>
<dbReference type="InterPro" id="IPR001764">
    <property type="entry name" value="Glyco_hydro_3_N"/>
</dbReference>
<dbReference type="SMART" id="SM01217">
    <property type="entry name" value="Fn3_like"/>
    <property type="match status" value="1"/>
</dbReference>
<dbReference type="KEGG" id="ske:Sked_02290"/>
<dbReference type="HOGENOM" id="CLU_004542_4_1_11"/>
<dbReference type="PRINTS" id="PR00133">
    <property type="entry name" value="GLHYDRLASE3"/>
</dbReference>
<dbReference type="InterPro" id="IPR017853">
    <property type="entry name" value="GH"/>
</dbReference>
<dbReference type="Gene3D" id="3.40.50.1700">
    <property type="entry name" value="Glycoside hydrolase family 3 C-terminal domain"/>
    <property type="match status" value="1"/>
</dbReference>
<feature type="domain" description="Fibronectin type III-like" evidence="5">
    <location>
        <begin position="577"/>
        <end position="647"/>
    </location>
</feature>
<dbReference type="STRING" id="446469.Sked_02290"/>
<proteinExistence type="inferred from homology"/>
<dbReference type="EMBL" id="CP001819">
    <property type="protein sequence ID" value="ACZ20198.1"/>
    <property type="molecule type" value="Genomic_DNA"/>
</dbReference>
<evidence type="ECO:0000256" key="1">
    <source>
        <dbReference type="ARBA" id="ARBA00005336"/>
    </source>
</evidence>
<dbReference type="SUPFAM" id="SSF51445">
    <property type="entry name" value="(Trans)glycosidases"/>
    <property type="match status" value="1"/>
</dbReference>
<reference evidence="6 7" key="1">
    <citation type="journal article" date="2009" name="Stand. Genomic Sci.">
        <title>Complete genome sequence of Sanguibacter keddieii type strain (ST-74).</title>
        <authorList>
            <person name="Ivanova N."/>
            <person name="Sikorski J."/>
            <person name="Sims D."/>
            <person name="Brettin T."/>
            <person name="Detter J.C."/>
            <person name="Han C."/>
            <person name="Lapidus A."/>
            <person name="Copeland A."/>
            <person name="Glavina Del Rio T."/>
            <person name="Nolan M."/>
            <person name="Chen F."/>
            <person name="Lucas S."/>
            <person name="Tice H."/>
            <person name="Cheng J.F."/>
            <person name="Bruce D."/>
            <person name="Goodwin L."/>
            <person name="Pitluck S."/>
            <person name="Pati A."/>
            <person name="Mavromatis K."/>
            <person name="Chen A."/>
            <person name="Palaniappan K."/>
            <person name="D'haeseleer P."/>
            <person name="Chain P."/>
            <person name="Bristow J."/>
            <person name="Eisen J.A."/>
            <person name="Markowitz V."/>
            <person name="Hugenholtz P."/>
            <person name="Goker M."/>
            <person name="Pukall R."/>
            <person name="Klenk H.P."/>
            <person name="Kyrpides N.C."/>
        </authorList>
    </citation>
    <scope>NUCLEOTIDE SEQUENCE [LARGE SCALE GENOMIC DNA]</scope>
    <source>
        <strain evidence="7">ATCC 51767 / DSM 10542 / NCFB 3025 / ST-74</strain>
    </source>
</reference>
<dbReference type="Gene3D" id="3.20.20.300">
    <property type="entry name" value="Glycoside hydrolase, family 3, N-terminal domain"/>
    <property type="match status" value="1"/>
</dbReference>
<dbReference type="Pfam" id="PF00933">
    <property type="entry name" value="Glyco_hydro_3"/>
    <property type="match status" value="1"/>
</dbReference>
<dbReference type="CAZy" id="GH3">
    <property type="family name" value="Glycoside Hydrolase Family 3"/>
</dbReference>
<dbReference type="InterPro" id="IPR050288">
    <property type="entry name" value="Cellulose_deg_GH3"/>
</dbReference>
<dbReference type="FunFam" id="2.60.40.10:FF:000495">
    <property type="entry name" value="Periplasmic beta-glucosidase"/>
    <property type="match status" value="1"/>
</dbReference>
<dbReference type="GO" id="GO:0008422">
    <property type="term" value="F:beta-glucosidase activity"/>
    <property type="evidence" value="ECO:0007669"/>
    <property type="project" value="UniProtKB-ARBA"/>
</dbReference>
<dbReference type="RefSeq" id="WP_012865267.1">
    <property type="nucleotide sequence ID" value="NC_013521.1"/>
</dbReference>
<evidence type="ECO:0000259" key="5">
    <source>
        <dbReference type="SMART" id="SM01217"/>
    </source>
</evidence>
<dbReference type="OrthoDB" id="3187562at2"/>
<dbReference type="GO" id="GO:0005975">
    <property type="term" value="P:carbohydrate metabolic process"/>
    <property type="evidence" value="ECO:0007669"/>
    <property type="project" value="InterPro"/>
</dbReference>
<dbReference type="Pfam" id="PF01915">
    <property type="entry name" value="Glyco_hydro_3_C"/>
    <property type="match status" value="1"/>
</dbReference>
<dbReference type="Gene3D" id="2.60.40.10">
    <property type="entry name" value="Immunoglobulins"/>
    <property type="match status" value="1"/>
</dbReference>
<dbReference type="Pfam" id="PF14310">
    <property type="entry name" value="Fn3-like"/>
    <property type="match status" value="1"/>
</dbReference>
<dbReference type="InterPro" id="IPR026891">
    <property type="entry name" value="Fn3-like"/>
</dbReference>
<dbReference type="SUPFAM" id="SSF52279">
    <property type="entry name" value="Beta-D-glucan exohydrolase, C-terminal domain"/>
    <property type="match status" value="1"/>
</dbReference>
<comment type="similarity">
    <text evidence="1">Belongs to the glycosyl hydrolase 3 family.</text>
</comment>
<dbReference type="InterPro" id="IPR036881">
    <property type="entry name" value="Glyco_hydro_3_C_sf"/>
</dbReference>
<evidence type="ECO:0000256" key="3">
    <source>
        <dbReference type="ARBA" id="ARBA00058905"/>
    </source>
</evidence>
<keyword evidence="2" id="KW-0378">Hydrolase</keyword>
<sequence>MTAELTVLEKAALLSGKNVWETRSVPRAGIRSLFLSDGPHGVRKQLGSSDHLGLHASQEATCFPTAATVANSWDPGLAEEIGRALGAEAAEQGVDVLLGPGLNIKRSPLGGRSFEYFSEDPLLSGRLAAGYVRGIQSHGVAACPKHFAANSQELRRMVNDSVVDERTLREIYLTGFEIVVQESAPRAIMSAYNLVNGTYANENAPLLQEILRDEWGFTGAVVTDWGGSNDIVEGVRAGSTLEMPAAGLDSARQLVAAVEAGRLSEADLDARVAELRTLVAESRAPGTAAAVDQDAHHDLARRAAARSAVLLKNEGSRLPLAEGTRVAVVGDFAQTPRYQGAGSSAVNPTRLDSVLDVLGRAGGSGLGRSHGLSMTAYAQGFRRGSAPDAALVAEAVAAAREADVVLLFLGLDEIAESEGLDRSHLRLPAAQTELLAAVAAANPEVVVVLSAGGVVEMPWLASCRALVHGYLAGQAGAGALLDVLTGAVDPSGRLAETVPLALSDTPTARTFPGTERTAEYREGLYVGYRYYTTADVPVAFPFGFGLSYTSFEHSDLVVAEDGVQVTVRNTGDRDGADVVQVYVRRTSAGVHRPDRELKGFARVEVPAGGSVTVTVPLDARAFRHYDVGSGSWQVEQGEYEVLVGANVDDTPLSGTLVVRGTMPAGTADPALPSYQTGDVQSVGDAEFAALLGRPAPQAAWTGELGPNDALGRMESARSPLARLAYKVLAWQLRRSEKKGTPDLNTLFLLNMPFRAIGKMTNGMVSTEMVDGIVRIVNGHLLTGAAATVRGFVRNLRANRRTARALRDAG</sequence>
<dbReference type="Proteomes" id="UP000000322">
    <property type="component" value="Chromosome"/>
</dbReference>
<accession>D1BJ06</accession>
<dbReference type="eggNOG" id="COG1472">
    <property type="taxonomic scope" value="Bacteria"/>
</dbReference>
<dbReference type="AlphaFoldDB" id="D1BJ06"/>
<name>D1BJ06_SANKS</name>
<evidence type="ECO:0000256" key="2">
    <source>
        <dbReference type="ARBA" id="ARBA00022801"/>
    </source>
</evidence>
<dbReference type="PANTHER" id="PTHR42715">
    <property type="entry name" value="BETA-GLUCOSIDASE"/>
    <property type="match status" value="1"/>
</dbReference>
<evidence type="ECO:0000313" key="6">
    <source>
        <dbReference type="EMBL" id="ACZ20198.1"/>
    </source>
</evidence>
<dbReference type="InterPro" id="IPR036962">
    <property type="entry name" value="Glyco_hydro_3_N_sf"/>
</dbReference>